<dbReference type="EMBL" id="JADOTZ010000001">
    <property type="protein sequence ID" value="MBG6085656.1"/>
    <property type="molecule type" value="Genomic_DNA"/>
</dbReference>
<keyword evidence="2 5" id="KW-0812">Transmembrane</keyword>
<keyword evidence="3 5" id="KW-1133">Transmembrane helix</keyword>
<keyword evidence="8" id="KW-1185">Reference proteome</keyword>
<evidence type="ECO:0000256" key="4">
    <source>
        <dbReference type="ARBA" id="ARBA00023136"/>
    </source>
</evidence>
<dbReference type="InterPro" id="IPR010432">
    <property type="entry name" value="RDD"/>
</dbReference>
<dbReference type="Pfam" id="PF06271">
    <property type="entry name" value="RDD"/>
    <property type="match status" value="1"/>
</dbReference>
<organism evidence="7 8">
    <name type="scientific">Zhihengliuella flava</name>
    <dbReference type="NCBI Taxonomy" id="1285193"/>
    <lineage>
        <taxon>Bacteria</taxon>
        <taxon>Bacillati</taxon>
        <taxon>Actinomycetota</taxon>
        <taxon>Actinomycetes</taxon>
        <taxon>Micrococcales</taxon>
        <taxon>Micrococcaceae</taxon>
        <taxon>Zhihengliuella</taxon>
    </lineage>
</organism>
<comment type="caution">
    <text evidence="7">The sequence shown here is derived from an EMBL/GenBank/DDBJ whole genome shotgun (WGS) entry which is preliminary data.</text>
</comment>
<evidence type="ECO:0000256" key="2">
    <source>
        <dbReference type="ARBA" id="ARBA00022692"/>
    </source>
</evidence>
<reference evidence="7" key="1">
    <citation type="submission" date="2020-11" db="EMBL/GenBank/DDBJ databases">
        <title>Sequencing the genomes of 1000 actinobacteria strains.</title>
        <authorList>
            <person name="Klenk H.-P."/>
        </authorList>
    </citation>
    <scope>NUCLEOTIDE SEQUENCE</scope>
    <source>
        <strain evidence="7">DSM 26152</strain>
    </source>
</reference>
<dbReference type="AlphaFoldDB" id="A0A931GJS6"/>
<dbReference type="RefSeq" id="WP_331271537.1">
    <property type="nucleotide sequence ID" value="NZ_JADOTZ010000001.1"/>
</dbReference>
<sequence>MARIGPRVVALFIDWGLAMLVSFLFFNADAVANLAIFAAMTLVFVSVTGHTVGHRVMGMQVQRLDGTAVKPVDGVVRTLLVCLVIPALLSDADQRGLQDRVRQTILVRTR</sequence>
<evidence type="ECO:0000313" key="8">
    <source>
        <dbReference type="Proteomes" id="UP000625033"/>
    </source>
</evidence>
<feature type="transmembrane region" description="Helical" evidence="5">
    <location>
        <begin position="7"/>
        <end position="26"/>
    </location>
</feature>
<evidence type="ECO:0000313" key="7">
    <source>
        <dbReference type="EMBL" id="MBG6085656.1"/>
    </source>
</evidence>
<evidence type="ECO:0000256" key="1">
    <source>
        <dbReference type="ARBA" id="ARBA00004141"/>
    </source>
</evidence>
<proteinExistence type="predicted"/>
<dbReference type="GO" id="GO:0016020">
    <property type="term" value="C:membrane"/>
    <property type="evidence" value="ECO:0007669"/>
    <property type="project" value="UniProtKB-SubCell"/>
</dbReference>
<gene>
    <name evidence="7" type="ORF">IW252_002423</name>
</gene>
<name>A0A931GJS6_9MICC</name>
<accession>A0A931GJS6</accession>
<evidence type="ECO:0000256" key="5">
    <source>
        <dbReference type="SAM" id="Phobius"/>
    </source>
</evidence>
<evidence type="ECO:0000259" key="6">
    <source>
        <dbReference type="Pfam" id="PF06271"/>
    </source>
</evidence>
<feature type="transmembrane region" description="Helical" evidence="5">
    <location>
        <begin position="32"/>
        <end position="53"/>
    </location>
</feature>
<protein>
    <submittedName>
        <fullName evidence="7">RDD family membrane protein YckC</fullName>
    </submittedName>
</protein>
<dbReference type="Proteomes" id="UP000625033">
    <property type="component" value="Unassembled WGS sequence"/>
</dbReference>
<evidence type="ECO:0000256" key="3">
    <source>
        <dbReference type="ARBA" id="ARBA00022989"/>
    </source>
</evidence>
<comment type="subcellular location">
    <subcellularLocation>
        <location evidence="1">Membrane</location>
        <topology evidence="1">Multi-pass membrane protein</topology>
    </subcellularLocation>
</comment>
<feature type="domain" description="RDD" evidence="6">
    <location>
        <begin position="2"/>
        <end position="88"/>
    </location>
</feature>
<keyword evidence="4 5" id="KW-0472">Membrane</keyword>